<comment type="similarity">
    <text evidence="1">Belongs to the NPR2 family.</text>
</comment>
<dbReference type="GO" id="GO:1904262">
    <property type="term" value="P:negative regulation of TORC1 signaling"/>
    <property type="evidence" value="ECO:0007669"/>
    <property type="project" value="TreeGrafter"/>
</dbReference>
<dbReference type="InterPro" id="IPR009348">
    <property type="entry name" value="NPR2-like"/>
</dbReference>
<gene>
    <name evidence="3" type="ORF">L201_000924</name>
</gene>
<protein>
    <recommendedName>
        <fullName evidence="5">Nitrogen permease regulator 2</fullName>
    </recommendedName>
</protein>
<dbReference type="PANTHER" id="PTHR12991:SF10">
    <property type="entry name" value="GATOR COMPLEX PROTEIN NPRL2"/>
    <property type="match status" value="1"/>
</dbReference>
<dbReference type="GO" id="GO:0005774">
    <property type="term" value="C:vacuolar membrane"/>
    <property type="evidence" value="ECO:0007669"/>
    <property type="project" value="TreeGrafter"/>
</dbReference>
<name>A0AAX4JNP9_9TREE</name>
<dbReference type="AlphaFoldDB" id="A0AAX4JNP9"/>
<dbReference type="GeneID" id="91091596"/>
<feature type="compositionally biased region" description="Polar residues" evidence="2">
    <location>
        <begin position="499"/>
        <end position="509"/>
    </location>
</feature>
<keyword evidence="4" id="KW-1185">Reference proteome</keyword>
<accession>A0AAX4JNP9</accession>
<feature type="region of interest" description="Disordered" evidence="2">
    <location>
        <begin position="38"/>
        <end position="136"/>
    </location>
</feature>
<evidence type="ECO:0008006" key="5">
    <source>
        <dbReference type="Google" id="ProtNLM"/>
    </source>
</evidence>
<feature type="compositionally biased region" description="Low complexity" evidence="2">
    <location>
        <begin position="103"/>
        <end position="135"/>
    </location>
</feature>
<proteinExistence type="inferred from homology"/>
<feature type="compositionally biased region" description="Low complexity" evidence="2">
    <location>
        <begin position="70"/>
        <end position="87"/>
    </location>
</feature>
<evidence type="ECO:0000313" key="3">
    <source>
        <dbReference type="EMBL" id="WWC86053.1"/>
    </source>
</evidence>
<evidence type="ECO:0000256" key="1">
    <source>
        <dbReference type="ARBA" id="ARBA00008433"/>
    </source>
</evidence>
<feature type="compositionally biased region" description="Low complexity" evidence="2">
    <location>
        <begin position="594"/>
        <end position="619"/>
    </location>
</feature>
<dbReference type="GO" id="GO:1990130">
    <property type="term" value="C:GATOR1 complex"/>
    <property type="evidence" value="ECO:0007669"/>
    <property type="project" value="TreeGrafter"/>
</dbReference>
<dbReference type="Proteomes" id="UP001355207">
    <property type="component" value="Chromosome 1"/>
</dbReference>
<feature type="compositionally biased region" description="Basic residues" evidence="2">
    <location>
        <begin position="49"/>
        <end position="62"/>
    </location>
</feature>
<dbReference type="RefSeq" id="XP_066072816.1">
    <property type="nucleotide sequence ID" value="XM_066216719.1"/>
</dbReference>
<sequence length="720" mass="79838">MTPRSFLPQIVGLFYAHFDATLGPVVLHQVPENLITSRATTYDSDTRSRSRSKSRSRSRARSRAPAQPFSSTTTSNTTTSYSTSTSSVGITHRGRQLSPPSSPTSTFSGRSGRSSVSHTPPYNNNNHYHHSNNSNRNDMTILNFGLVSEYVIPKKSLHGRLVTLLTQGLSTNSTNYHNNGRRQNRDDILINDEGNNKVEYRIMGFPNVIIGESGRYKRNEYMWNLCFVFHSSSSLEAFEPVVRKCARILRSAEEDSSYLSAPRPEHTPLTSVLEQLFEDLNSYSETSIPLDGFNSLDLKLFPFYPNPPGCEDWHVPIALVDLNALKDDNWDITAARVSQYIDGINHVKKIAELADADEALTRETLKHMLYYQVVMMIDVFQYSNMYTLKPAISRLGADETVITECPPYITRPGFPHPEWPVLLRLYSKLTPGVTIHEWIEAHEVLSLGIDPRRFVSFGIIKGFLRRVHRWPKMVERTSTPLIPLPVDHRRRVGFDESTRLGSTTTLNTKGDNRSHGGDSNLSRPGYAAGESTFTLRSVGSNNSLGVSPTFRHMATPPSIAGKSPNRRNLAYPSSLHQIHHDRPHSSSTGQLPRSQASASASNMSASVAESHPSTSSRRAVGGGSVSGYSGTHGTDRYGQQGGGGNSGIRFGLNARQREEAAAIKAVEEMEEDLIAYLDGTHHSDEIQVRFNMSWSKLESILGLDGVKGGMGKKGVTLVYK</sequence>
<feature type="region of interest" description="Disordered" evidence="2">
    <location>
        <begin position="539"/>
        <end position="650"/>
    </location>
</feature>
<reference evidence="3 4" key="1">
    <citation type="submission" date="2024-01" db="EMBL/GenBank/DDBJ databases">
        <title>Comparative genomics of Cryptococcus and Kwoniella reveals pathogenesis evolution and contrasting modes of karyotype evolution via chromosome fusion or intercentromeric recombination.</title>
        <authorList>
            <person name="Coelho M.A."/>
            <person name="David-Palma M."/>
            <person name="Shea T."/>
            <person name="Bowers K."/>
            <person name="McGinley-Smith S."/>
            <person name="Mohammad A.W."/>
            <person name="Gnirke A."/>
            <person name="Yurkov A.M."/>
            <person name="Nowrousian M."/>
            <person name="Sun S."/>
            <person name="Cuomo C.A."/>
            <person name="Heitman J."/>
        </authorList>
    </citation>
    <scope>NUCLEOTIDE SEQUENCE [LARGE SCALE GENOMIC DNA]</scope>
    <source>
        <strain evidence="3 4">CBS 6074</strain>
    </source>
</reference>
<evidence type="ECO:0000313" key="4">
    <source>
        <dbReference type="Proteomes" id="UP001355207"/>
    </source>
</evidence>
<organism evidence="3 4">
    <name type="scientific">Kwoniella dendrophila CBS 6074</name>
    <dbReference type="NCBI Taxonomy" id="1295534"/>
    <lineage>
        <taxon>Eukaryota</taxon>
        <taxon>Fungi</taxon>
        <taxon>Dikarya</taxon>
        <taxon>Basidiomycota</taxon>
        <taxon>Agaricomycotina</taxon>
        <taxon>Tremellomycetes</taxon>
        <taxon>Tremellales</taxon>
        <taxon>Cryptococcaceae</taxon>
        <taxon>Kwoniella</taxon>
    </lineage>
</organism>
<dbReference type="PANTHER" id="PTHR12991">
    <property type="entry name" value="NITROGEN PERMEASE REGULATOR 2/TUMOR SUPPRESSOR CANDIDATE 4"/>
    <property type="match status" value="1"/>
</dbReference>
<dbReference type="Pfam" id="PF06218">
    <property type="entry name" value="NPR2"/>
    <property type="match status" value="2"/>
</dbReference>
<dbReference type="GO" id="GO:0010508">
    <property type="term" value="P:positive regulation of autophagy"/>
    <property type="evidence" value="ECO:0007669"/>
    <property type="project" value="TreeGrafter"/>
</dbReference>
<dbReference type="EMBL" id="CP144098">
    <property type="protein sequence ID" value="WWC86053.1"/>
    <property type="molecule type" value="Genomic_DNA"/>
</dbReference>
<dbReference type="GO" id="GO:0005096">
    <property type="term" value="F:GTPase activator activity"/>
    <property type="evidence" value="ECO:0007669"/>
    <property type="project" value="TreeGrafter"/>
</dbReference>
<feature type="region of interest" description="Disordered" evidence="2">
    <location>
        <begin position="493"/>
        <end position="527"/>
    </location>
</feature>
<evidence type="ECO:0000256" key="2">
    <source>
        <dbReference type="SAM" id="MobiDB-lite"/>
    </source>
</evidence>